<keyword evidence="2" id="KW-1185">Reference proteome</keyword>
<evidence type="ECO:0000313" key="2">
    <source>
        <dbReference type="Proteomes" id="UP000050525"/>
    </source>
</evidence>
<proteinExistence type="predicted"/>
<gene>
    <name evidence="1" type="ORF">Y1Q_0003212</name>
</gene>
<reference evidence="1 2" key="1">
    <citation type="journal article" date="2012" name="Genome Biol.">
        <title>Sequencing three crocodilian genomes to illuminate the evolution of archosaurs and amniotes.</title>
        <authorList>
            <person name="St John J.A."/>
            <person name="Braun E.L."/>
            <person name="Isberg S.R."/>
            <person name="Miles L.G."/>
            <person name="Chong A.Y."/>
            <person name="Gongora J."/>
            <person name="Dalzell P."/>
            <person name="Moran C."/>
            <person name="Bed'hom B."/>
            <person name="Abzhanov A."/>
            <person name="Burgess S.C."/>
            <person name="Cooksey A.M."/>
            <person name="Castoe T.A."/>
            <person name="Crawford N.G."/>
            <person name="Densmore L.D."/>
            <person name="Drew J.C."/>
            <person name="Edwards S.V."/>
            <person name="Faircloth B.C."/>
            <person name="Fujita M.K."/>
            <person name="Greenwold M.J."/>
            <person name="Hoffmann F.G."/>
            <person name="Howard J.M."/>
            <person name="Iguchi T."/>
            <person name="Janes D.E."/>
            <person name="Khan S.Y."/>
            <person name="Kohno S."/>
            <person name="de Koning A.J."/>
            <person name="Lance S.L."/>
            <person name="McCarthy F.M."/>
            <person name="McCormack J.E."/>
            <person name="Merchant M.E."/>
            <person name="Peterson D.G."/>
            <person name="Pollock D.D."/>
            <person name="Pourmand N."/>
            <person name="Raney B.J."/>
            <person name="Roessler K.A."/>
            <person name="Sanford J.R."/>
            <person name="Sawyer R.H."/>
            <person name="Schmidt C.J."/>
            <person name="Triplett E.W."/>
            <person name="Tuberville T.D."/>
            <person name="Venegas-Anaya M."/>
            <person name="Howard J.T."/>
            <person name="Jarvis E.D."/>
            <person name="Guillette L.J.Jr."/>
            <person name="Glenn T.C."/>
            <person name="Green R.E."/>
            <person name="Ray D.A."/>
        </authorList>
    </citation>
    <scope>NUCLEOTIDE SEQUENCE [LARGE SCALE GENOMIC DNA]</scope>
    <source>
        <strain evidence="1">KSC_2009_1</strain>
    </source>
</reference>
<name>A0A151MDZ3_ALLMI</name>
<protein>
    <submittedName>
        <fullName evidence="1">Uncharacterized protein</fullName>
    </submittedName>
</protein>
<sequence length="66" mass="7478">MTGSPLSQPVVRGSPSTFQITLPRSSMGLRAAEEGKWRLRHALHMGPRSCRQVSLNEKQKWMDELD</sequence>
<organism evidence="1 2">
    <name type="scientific">Alligator mississippiensis</name>
    <name type="common">American alligator</name>
    <dbReference type="NCBI Taxonomy" id="8496"/>
    <lineage>
        <taxon>Eukaryota</taxon>
        <taxon>Metazoa</taxon>
        <taxon>Chordata</taxon>
        <taxon>Craniata</taxon>
        <taxon>Vertebrata</taxon>
        <taxon>Euteleostomi</taxon>
        <taxon>Archelosauria</taxon>
        <taxon>Archosauria</taxon>
        <taxon>Crocodylia</taxon>
        <taxon>Alligatoridae</taxon>
        <taxon>Alligatorinae</taxon>
        <taxon>Alligator</taxon>
    </lineage>
</organism>
<dbReference type="Proteomes" id="UP000050525">
    <property type="component" value="Unassembled WGS sequence"/>
</dbReference>
<accession>A0A151MDZ3</accession>
<dbReference type="AlphaFoldDB" id="A0A151MDZ3"/>
<dbReference type="EMBL" id="AKHW03006231">
    <property type="protein sequence ID" value="KYO22709.1"/>
    <property type="molecule type" value="Genomic_DNA"/>
</dbReference>
<evidence type="ECO:0000313" key="1">
    <source>
        <dbReference type="EMBL" id="KYO22709.1"/>
    </source>
</evidence>
<comment type="caution">
    <text evidence="1">The sequence shown here is derived from an EMBL/GenBank/DDBJ whole genome shotgun (WGS) entry which is preliminary data.</text>
</comment>